<evidence type="ECO:0000313" key="3">
    <source>
        <dbReference type="Proteomes" id="UP000004923"/>
    </source>
</evidence>
<protein>
    <submittedName>
        <fullName evidence="2">Uncharacterized protein</fullName>
    </submittedName>
</protein>
<keyword evidence="1" id="KW-1133">Transmembrane helix</keyword>
<dbReference type="AlphaFoldDB" id="E8LFV6"/>
<gene>
    <name evidence="2" type="ORF">HMPREF9443_01748</name>
</gene>
<dbReference type="HOGENOM" id="CLU_1460019_0_0_9"/>
<comment type="caution">
    <text evidence="2">The sequence shown here is derived from an EMBL/GenBank/DDBJ whole genome shotgun (WGS) entry which is preliminary data.</text>
</comment>
<reference evidence="2 3" key="1">
    <citation type="submission" date="2011-01" db="EMBL/GenBank/DDBJ databases">
        <authorList>
            <person name="Weinstock G."/>
            <person name="Sodergren E."/>
            <person name="Clifton S."/>
            <person name="Fulton L."/>
            <person name="Fulton B."/>
            <person name="Courtney L."/>
            <person name="Fronick C."/>
            <person name="Harrison M."/>
            <person name="Strong C."/>
            <person name="Farmer C."/>
            <person name="Delahaunty K."/>
            <person name="Markovic C."/>
            <person name="Hall O."/>
            <person name="Minx P."/>
            <person name="Tomlinson C."/>
            <person name="Mitreva M."/>
            <person name="Hou S."/>
            <person name="Chen J."/>
            <person name="Wollam A."/>
            <person name="Pepin K.H."/>
            <person name="Johnson M."/>
            <person name="Bhonagiri V."/>
            <person name="Zhang X."/>
            <person name="Suruliraj S."/>
            <person name="Warren W."/>
            <person name="Chinwalla A."/>
            <person name="Mardis E.R."/>
            <person name="Wilson R.K."/>
        </authorList>
    </citation>
    <scope>NUCLEOTIDE SEQUENCE [LARGE SCALE GENOMIC DNA]</scope>
    <source>
        <strain evidence="2 3">YIT 12067</strain>
    </source>
</reference>
<accession>E8LFV6</accession>
<evidence type="ECO:0000313" key="2">
    <source>
        <dbReference type="EMBL" id="EFY04371.1"/>
    </source>
</evidence>
<organism evidence="2 3">
    <name type="scientific">Phascolarctobacterium succinatutens YIT 12067</name>
    <dbReference type="NCBI Taxonomy" id="626939"/>
    <lineage>
        <taxon>Bacteria</taxon>
        <taxon>Bacillati</taxon>
        <taxon>Bacillota</taxon>
        <taxon>Negativicutes</taxon>
        <taxon>Acidaminococcales</taxon>
        <taxon>Acidaminococcaceae</taxon>
        <taxon>Phascolarctobacterium</taxon>
    </lineage>
</organism>
<keyword evidence="3" id="KW-1185">Reference proteome</keyword>
<dbReference type="Gene3D" id="3.40.50.10610">
    <property type="entry name" value="ABC-type transport auxiliary lipoprotein component"/>
    <property type="match status" value="1"/>
</dbReference>
<proteinExistence type="predicted"/>
<name>E8LFV6_9FIRM</name>
<keyword evidence="1" id="KW-0812">Transmembrane</keyword>
<dbReference type="Proteomes" id="UP000004923">
    <property type="component" value="Unassembled WGS sequence"/>
</dbReference>
<sequence length="201" mass="22310">MLEYTYILHYINASGGIRMKKVLRYLLMTVMAICFSIPCFGAAEAASVALLPLINNVEGGDELANQVFYKNALAVLNSKKGFVVVENDKLTAVIDAAKVGNKVPSAATLEKIAKDGDVDIVIAVQLDKLDDKAIDSSEERKLQIDLQGYAVAYNKLTGKAYEHRIYSDKTIPEALTSRWDWTHEEFGRAVRIEVDRALRVK</sequence>
<dbReference type="EMBL" id="AEVN01000086">
    <property type="protein sequence ID" value="EFY04371.1"/>
    <property type="molecule type" value="Genomic_DNA"/>
</dbReference>
<evidence type="ECO:0000256" key="1">
    <source>
        <dbReference type="SAM" id="Phobius"/>
    </source>
</evidence>
<keyword evidence="1" id="KW-0472">Membrane</keyword>
<feature type="transmembrane region" description="Helical" evidence="1">
    <location>
        <begin position="22"/>
        <end position="43"/>
    </location>
</feature>